<evidence type="ECO:0000313" key="6">
    <source>
        <dbReference type="Proteomes" id="UP000035763"/>
    </source>
</evidence>
<sequence length="607" mass="63848">MQRLQHALATSSVRLTAAEGAQSDATAALVLAQETLIAGQRARLGDLAAELAVTLTDGDPCPVCGSVEHPAPQTDRAQWDPATIAAAEAEVERCRDHLEKCRLDVARAVEARAGQLREMHERLAALAAGEPPSHLAALLTDLLARESLADTETAATLARLAREVGAQHDAATTAATALQAAEAEVEALDEQRQAIQERLAAARDRAAAAGARQDAAQVRLDETLARARHQISAHSAECVCGATDPELDSDNDDEGVASDVVAMLAAWHREATERHTAVERLVAGIVAADDRAREAEAAYAAADAALRVALRGSVFATREKLRQALMSTDDLRAAQYAVAEHDRLTAVHEATLADEQVRAALAVTDPPDPALAASAAEQARAACLEAARRHTTAQRTTEQATGIAREIVSTATQSAPLHAQLDEVGELADLLAGTSANNALRMRLSAFVLAARLERVVELANERLAMMDAGRYRLLYDDARAARGASSGLGLLVHDEWSGTTRAPGSLSGGESFMASLALALGLADAIRESSGGQEVQTLFVDEGFGSLDEESLENVMTVLDGLRDGGRTVGIVSHVGDLRDRIPVRIEVRKSPHGSSVVLTAADSAA</sequence>
<dbReference type="PANTHER" id="PTHR32114:SF2">
    <property type="entry name" value="ABC TRANSPORTER ABCH.3"/>
    <property type="match status" value="1"/>
</dbReference>
<gene>
    <name evidence="5" type="ORF">BN11_2610001</name>
</gene>
<comment type="similarity">
    <text evidence="1">Belongs to the SMC family. SbcC subfamily.</text>
</comment>
<organism evidence="5 6">
    <name type="scientific">Nostocoides australiense Ben110</name>
    <dbReference type="NCBI Taxonomy" id="1193182"/>
    <lineage>
        <taxon>Bacteria</taxon>
        <taxon>Bacillati</taxon>
        <taxon>Actinomycetota</taxon>
        <taxon>Actinomycetes</taxon>
        <taxon>Micrococcales</taxon>
        <taxon>Intrasporangiaceae</taxon>
        <taxon>Nostocoides</taxon>
    </lineage>
</organism>
<protein>
    <recommendedName>
        <fullName evidence="3">Nuclease SbcCD subunit C</fullName>
    </recommendedName>
</protein>
<accession>W6JW85</accession>
<keyword evidence="6" id="KW-1185">Reference proteome</keyword>
<dbReference type="EMBL" id="CAJA01000181">
    <property type="protein sequence ID" value="CCH73347.1"/>
    <property type="molecule type" value="Genomic_DNA"/>
</dbReference>
<keyword evidence="4" id="KW-0175">Coiled coil</keyword>
<dbReference type="STRING" id="1193182.BN11_2610001"/>
<dbReference type="OrthoDB" id="9795626at2"/>
<reference evidence="5 6" key="1">
    <citation type="journal article" date="2013" name="ISME J.">
        <title>A metabolic model for members of the genus Tetrasphaera involved in enhanced biological phosphorus removal.</title>
        <authorList>
            <person name="Kristiansen R."/>
            <person name="Nguyen H.T.T."/>
            <person name="Saunders A.M."/>
            <person name="Nielsen J.L."/>
            <person name="Wimmer R."/>
            <person name="Le V.Q."/>
            <person name="McIlroy S.J."/>
            <person name="Petrovski S."/>
            <person name="Seviour R.J."/>
            <person name="Calteau A."/>
            <person name="Nielsen K.L."/>
            <person name="Nielsen P.H."/>
        </authorList>
    </citation>
    <scope>NUCLEOTIDE SEQUENCE [LARGE SCALE GENOMIC DNA]</scope>
    <source>
        <strain evidence="5 6">Ben110</strain>
    </source>
</reference>
<dbReference type="SUPFAM" id="SSF52540">
    <property type="entry name" value="P-loop containing nucleoside triphosphate hydrolases"/>
    <property type="match status" value="1"/>
</dbReference>
<proteinExistence type="inferred from homology"/>
<comment type="caution">
    <text evidence="5">The sequence shown here is derived from an EMBL/GenBank/DDBJ whole genome shotgun (WGS) entry which is preliminary data.</text>
</comment>
<dbReference type="Proteomes" id="UP000035763">
    <property type="component" value="Unassembled WGS sequence"/>
</dbReference>
<evidence type="ECO:0000256" key="4">
    <source>
        <dbReference type="SAM" id="Coils"/>
    </source>
</evidence>
<evidence type="ECO:0000313" key="5">
    <source>
        <dbReference type="EMBL" id="CCH73347.1"/>
    </source>
</evidence>
<evidence type="ECO:0000256" key="1">
    <source>
        <dbReference type="ARBA" id="ARBA00006930"/>
    </source>
</evidence>
<evidence type="ECO:0000256" key="2">
    <source>
        <dbReference type="ARBA" id="ARBA00011322"/>
    </source>
</evidence>
<dbReference type="AlphaFoldDB" id="W6JW85"/>
<dbReference type="InterPro" id="IPR027417">
    <property type="entry name" value="P-loop_NTPase"/>
</dbReference>
<dbReference type="Pfam" id="PF13558">
    <property type="entry name" value="SbcC_Walker_B"/>
    <property type="match status" value="1"/>
</dbReference>
<name>W6JW85_9MICO</name>
<dbReference type="PANTHER" id="PTHR32114">
    <property type="entry name" value="ABC TRANSPORTER ABCH.3"/>
    <property type="match status" value="1"/>
</dbReference>
<evidence type="ECO:0000256" key="3">
    <source>
        <dbReference type="ARBA" id="ARBA00013368"/>
    </source>
</evidence>
<comment type="subunit">
    <text evidence="2">Heterodimer of SbcC and SbcD.</text>
</comment>
<feature type="coiled-coil region" evidence="4">
    <location>
        <begin position="171"/>
        <end position="205"/>
    </location>
</feature>
<dbReference type="Gene3D" id="3.40.50.300">
    <property type="entry name" value="P-loop containing nucleotide triphosphate hydrolases"/>
    <property type="match status" value="1"/>
</dbReference>